<dbReference type="AlphaFoldDB" id="A0A1J4V8P5"/>
<protein>
    <submittedName>
        <fullName evidence="1">Uncharacterized protein</fullName>
    </submittedName>
</protein>
<reference evidence="1 2" key="1">
    <citation type="journal article" date="2016" name="Environ. Microbiol.">
        <title>Genomic resolution of a cold subsurface aquifer community provides metabolic insights for novel microbes adapted to high CO concentrations.</title>
        <authorList>
            <person name="Probst A.J."/>
            <person name="Castelle C.J."/>
            <person name="Singh A."/>
            <person name="Brown C.T."/>
            <person name="Anantharaman K."/>
            <person name="Sharon I."/>
            <person name="Hug L.A."/>
            <person name="Burstein D."/>
            <person name="Emerson J.B."/>
            <person name="Thomas B.C."/>
            <person name="Banfield J.F."/>
        </authorList>
    </citation>
    <scope>NUCLEOTIDE SEQUENCE [LARGE SCALE GENOMIC DNA]</scope>
    <source>
        <strain evidence="1">CG1_02_43_90</strain>
    </source>
</reference>
<dbReference type="EMBL" id="MNVN01000010">
    <property type="protein sequence ID" value="OIO30934.1"/>
    <property type="molecule type" value="Genomic_DNA"/>
</dbReference>
<gene>
    <name evidence="1" type="ORF">AUJ77_01175</name>
</gene>
<name>A0A1J4V8P5_9BACT</name>
<dbReference type="STRING" id="1805281.AUJ77_01175"/>
<comment type="caution">
    <text evidence="1">The sequence shown here is derived from an EMBL/GenBank/DDBJ whole genome shotgun (WGS) entry which is preliminary data.</text>
</comment>
<proteinExistence type="predicted"/>
<sequence>MSNDNEVLARILKLLASILKMVVDGKRDAEMVADCLQRIVNEGEIGAVIIVDRNVRPTYPGWIKSVLYPEIENTGPSEFEASKLDQWFHNNQKTGVVTGNVIHEHIKSNNMLEGCLGLRDLEEI</sequence>
<evidence type="ECO:0000313" key="2">
    <source>
        <dbReference type="Proteomes" id="UP000181992"/>
    </source>
</evidence>
<organism evidence="1 2">
    <name type="scientific">Candidatus Nomurabacteria bacterium CG1_02_43_90</name>
    <dbReference type="NCBI Taxonomy" id="1805281"/>
    <lineage>
        <taxon>Bacteria</taxon>
        <taxon>Candidatus Nomuraibacteriota</taxon>
    </lineage>
</organism>
<accession>A0A1J4V8P5</accession>
<evidence type="ECO:0000313" key="1">
    <source>
        <dbReference type="EMBL" id="OIO30934.1"/>
    </source>
</evidence>
<dbReference type="Proteomes" id="UP000181992">
    <property type="component" value="Unassembled WGS sequence"/>
</dbReference>